<keyword evidence="8 10" id="KW-1133">Transmembrane helix</keyword>
<sequence length="153" mass="17200">MQLLQKYRFFVIILIASLLVEGVFLSLVLSSGEEAAADTEKEVAVVDLAEIEIGSFTVTNHEEPGLPLRVDFTVFAAVEKSLEEEFSTAYELNTNKIKEAITIVIRQARPEDLREDDLEYVKAQITKAIREIIGREKPSVQGVIIPNFDVYQI</sequence>
<keyword evidence="5 10" id="KW-0145">Chemotaxis</keyword>
<evidence type="ECO:0000256" key="4">
    <source>
        <dbReference type="ARBA" id="ARBA00022475"/>
    </source>
</evidence>
<dbReference type="RefSeq" id="WP_145261483.1">
    <property type="nucleotide sequence ID" value="NZ_CP036279.1"/>
</dbReference>
<keyword evidence="12" id="KW-1185">Reference proteome</keyword>
<keyword evidence="9 10" id="KW-0472">Membrane</keyword>
<evidence type="ECO:0000313" key="11">
    <source>
        <dbReference type="EMBL" id="QDU63765.1"/>
    </source>
</evidence>
<organism evidence="11 12">
    <name type="scientific">Kolteria novifilia</name>
    <dbReference type="NCBI Taxonomy" id="2527975"/>
    <lineage>
        <taxon>Bacteria</taxon>
        <taxon>Pseudomonadati</taxon>
        <taxon>Planctomycetota</taxon>
        <taxon>Planctomycetia</taxon>
        <taxon>Kolteriales</taxon>
        <taxon>Kolteriaceae</taxon>
        <taxon>Kolteria</taxon>
    </lineage>
</organism>
<dbReference type="KEGG" id="knv:Pan216_46460"/>
<comment type="similarity">
    <text evidence="3 10">Belongs to the FliL family.</text>
</comment>
<evidence type="ECO:0000256" key="1">
    <source>
        <dbReference type="ARBA" id="ARBA00002254"/>
    </source>
</evidence>
<dbReference type="Proteomes" id="UP000317093">
    <property type="component" value="Chromosome"/>
</dbReference>
<feature type="transmembrane region" description="Helical" evidence="10">
    <location>
        <begin position="7"/>
        <end position="29"/>
    </location>
</feature>
<evidence type="ECO:0000256" key="6">
    <source>
        <dbReference type="ARBA" id="ARBA00022692"/>
    </source>
</evidence>
<name>A0A518B9V0_9BACT</name>
<dbReference type="GO" id="GO:0009425">
    <property type="term" value="C:bacterial-type flagellum basal body"/>
    <property type="evidence" value="ECO:0007669"/>
    <property type="project" value="InterPro"/>
</dbReference>
<dbReference type="InterPro" id="IPR005503">
    <property type="entry name" value="FliL"/>
</dbReference>
<dbReference type="GO" id="GO:0005886">
    <property type="term" value="C:plasma membrane"/>
    <property type="evidence" value="ECO:0007669"/>
    <property type="project" value="UniProtKB-SubCell"/>
</dbReference>
<evidence type="ECO:0000256" key="2">
    <source>
        <dbReference type="ARBA" id="ARBA00004162"/>
    </source>
</evidence>
<keyword evidence="6 10" id="KW-0812">Transmembrane</keyword>
<comment type="subcellular location">
    <subcellularLocation>
        <location evidence="2">Cell membrane</location>
        <topology evidence="2">Single-pass membrane protein</topology>
    </subcellularLocation>
</comment>
<evidence type="ECO:0000256" key="9">
    <source>
        <dbReference type="ARBA" id="ARBA00023136"/>
    </source>
</evidence>
<gene>
    <name evidence="11" type="ORF">Pan216_46460</name>
</gene>
<evidence type="ECO:0000256" key="10">
    <source>
        <dbReference type="RuleBase" id="RU364125"/>
    </source>
</evidence>
<dbReference type="Pfam" id="PF03748">
    <property type="entry name" value="FliL"/>
    <property type="match status" value="1"/>
</dbReference>
<accession>A0A518B9V0</accession>
<protein>
    <recommendedName>
        <fullName evidence="10">Flagellar protein FliL</fullName>
    </recommendedName>
</protein>
<evidence type="ECO:0000256" key="7">
    <source>
        <dbReference type="ARBA" id="ARBA00022779"/>
    </source>
</evidence>
<dbReference type="EMBL" id="CP036279">
    <property type="protein sequence ID" value="QDU63765.1"/>
    <property type="molecule type" value="Genomic_DNA"/>
</dbReference>
<dbReference type="AlphaFoldDB" id="A0A518B9V0"/>
<comment type="function">
    <text evidence="1 10">Controls the rotational direction of flagella during chemotaxis.</text>
</comment>
<evidence type="ECO:0000256" key="5">
    <source>
        <dbReference type="ARBA" id="ARBA00022500"/>
    </source>
</evidence>
<evidence type="ECO:0000256" key="3">
    <source>
        <dbReference type="ARBA" id="ARBA00008281"/>
    </source>
</evidence>
<dbReference type="GO" id="GO:0006935">
    <property type="term" value="P:chemotaxis"/>
    <property type="evidence" value="ECO:0007669"/>
    <property type="project" value="UniProtKB-KW"/>
</dbReference>
<dbReference type="GO" id="GO:0071973">
    <property type="term" value="P:bacterial-type flagellum-dependent cell motility"/>
    <property type="evidence" value="ECO:0007669"/>
    <property type="project" value="InterPro"/>
</dbReference>
<proteinExistence type="inferred from homology"/>
<keyword evidence="7 10" id="KW-0283">Flagellar rotation</keyword>
<keyword evidence="4 10" id="KW-1003">Cell membrane</keyword>
<evidence type="ECO:0000313" key="12">
    <source>
        <dbReference type="Proteomes" id="UP000317093"/>
    </source>
</evidence>
<evidence type="ECO:0000256" key="8">
    <source>
        <dbReference type="ARBA" id="ARBA00022989"/>
    </source>
</evidence>
<reference evidence="11 12" key="1">
    <citation type="submission" date="2019-02" db="EMBL/GenBank/DDBJ databases">
        <title>Deep-cultivation of Planctomycetes and their phenomic and genomic characterization uncovers novel biology.</title>
        <authorList>
            <person name="Wiegand S."/>
            <person name="Jogler M."/>
            <person name="Boedeker C."/>
            <person name="Pinto D."/>
            <person name="Vollmers J."/>
            <person name="Rivas-Marin E."/>
            <person name="Kohn T."/>
            <person name="Peeters S.H."/>
            <person name="Heuer A."/>
            <person name="Rast P."/>
            <person name="Oberbeckmann S."/>
            <person name="Bunk B."/>
            <person name="Jeske O."/>
            <person name="Meyerdierks A."/>
            <person name="Storesund J.E."/>
            <person name="Kallscheuer N."/>
            <person name="Luecker S."/>
            <person name="Lage O.M."/>
            <person name="Pohl T."/>
            <person name="Merkel B.J."/>
            <person name="Hornburger P."/>
            <person name="Mueller R.-W."/>
            <person name="Bruemmer F."/>
            <person name="Labrenz M."/>
            <person name="Spormann A.M."/>
            <person name="Op den Camp H."/>
            <person name="Overmann J."/>
            <person name="Amann R."/>
            <person name="Jetten M.S.M."/>
            <person name="Mascher T."/>
            <person name="Medema M.H."/>
            <person name="Devos D.P."/>
            <person name="Kaster A.-K."/>
            <person name="Ovreas L."/>
            <person name="Rohde M."/>
            <person name="Galperin M.Y."/>
            <person name="Jogler C."/>
        </authorList>
    </citation>
    <scope>NUCLEOTIDE SEQUENCE [LARGE SCALE GENOMIC DNA]</scope>
    <source>
        <strain evidence="11 12">Pan216</strain>
    </source>
</reference>